<dbReference type="KEGG" id="pth:PTH_1412"/>
<evidence type="ECO:0000313" key="4">
    <source>
        <dbReference type="Proteomes" id="UP000006556"/>
    </source>
</evidence>
<gene>
    <name evidence="3" type="primary">HdrB</name>
    <name evidence="3" type="ordered locus">PTH_1412</name>
</gene>
<feature type="domain" description="Cysteine-rich" evidence="2">
    <location>
        <begin position="3"/>
        <end position="84"/>
    </location>
</feature>
<name>A5D2F1_PELTS</name>
<dbReference type="eggNOG" id="COG2048">
    <property type="taxonomic scope" value="Bacteria"/>
</dbReference>
<sequence length="286" mass="31318">MKYAYYPGCSYHTSGKEYEASTRVVAKNLGLELVEIPDWSCCGATAAHGKSHLLNVALPARNLALAEEMGLDVTTPCASCYQQLAYANKCMIEDKKLKEKVNQVTGKTYNGTLKVKSIVEVIGSIAPEYIKAQIVKPLKGLKIAAYYGCLLVRPPKVTNFDDAENPMFLDNIMRLAGAETLDWPHKTECCGGSLAVSNLDIVVKMLNRIIKAAVECGANCFVVACPLCHFNLDMHQKSCNKMLGTSYTIPVFYFTQLLGLAMGLNQQDLQLGSHFTDTQKVLSMVG</sequence>
<feature type="domain" description="Cysteine-rich" evidence="2">
    <location>
        <begin position="144"/>
        <end position="233"/>
    </location>
</feature>
<keyword evidence="1" id="KW-0560">Oxidoreductase</keyword>
<dbReference type="InterPro" id="IPR051278">
    <property type="entry name" value="HdrB/HdrD_reductase"/>
</dbReference>
<proteinExistence type="predicted"/>
<evidence type="ECO:0000256" key="1">
    <source>
        <dbReference type="ARBA" id="ARBA00023002"/>
    </source>
</evidence>
<dbReference type="Gene3D" id="1.20.1050.140">
    <property type="match status" value="1"/>
</dbReference>
<evidence type="ECO:0000313" key="3">
    <source>
        <dbReference type="EMBL" id="BAF59593.1"/>
    </source>
</evidence>
<protein>
    <submittedName>
        <fullName evidence="3">Heterodisulfide reductase, subunit B</fullName>
    </submittedName>
</protein>
<dbReference type="GO" id="GO:0016491">
    <property type="term" value="F:oxidoreductase activity"/>
    <property type="evidence" value="ECO:0007669"/>
    <property type="project" value="UniProtKB-KW"/>
</dbReference>
<dbReference type="STRING" id="370438.PTH_1412"/>
<keyword evidence="4" id="KW-1185">Reference proteome</keyword>
<evidence type="ECO:0000259" key="2">
    <source>
        <dbReference type="Pfam" id="PF02754"/>
    </source>
</evidence>
<dbReference type="PANTHER" id="PTHR42947:SF1">
    <property type="entry name" value="COB--COM HETERODISULFIDE REDUCTASE SUBUNIT B 1"/>
    <property type="match status" value="1"/>
</dbReference>
<organism evidence="3 4">
    <name type="scientific">Pelotomaculum thermopropionicum (strain DSM 13744 / JCM 10971 / SI)</name>
    <dbReference type="NCBI Taxonomy" id="370438"/>
    <lineage>
        <taxon>Bacteria</taxon>
        <taxon>Bacillati</taxon>
        <taxon>Bacillota</taxon>
        <taxon>Clostridia</taxon>
        <taxon>Eubacteriales</taxon>
        <taxon>Desulfotomaculaceae</taxon>
        <taxon>Pelotomaculum</taxon>
    </lineage>
</organism>
<dbReference type="HOGENOM" id="CLU_052147_1_0_9"/>
<dbReference type="Gene3D" id="3.40.50.11810">
    <property type="match status" value="1"/>
</dbReference>
<dbReference type="PANTHER" id="PTHR42947">
    <property type="entry name" value="COB--COM HETERODISULFIDE REDUCTASE SUBUNIT B 1"/>
    <property type="match status" value="1"/>
</dbReference>
<dbReference type="AlphaFoldDB" id="A5D2F1"/>
<reference evidence="4" key="1">
    <citation type="journal article" date="2008" name="Genome Res.">
        <title>The genome of Pelotomaculum thermopropionicum reveals niche-associated evolution in anaerobic microbiota.</title>
        <authorList>
            <person name="Kosaka T."/>
            <person name="Kato S."/>
            <person name="Shimoyama T."/>
            <person name="Ishii S."/>
            <person name="Abe T."/>
            <person name="Watanabe K."/>
        </authorList>
    </citation>
    <scope>NUCLEOTIDE SEQUENCE [LARGE SCALE GENOMIC DNA]</scope>
    <source>
        <strain evidence="4">DSM 13744 / JCM 10971 / SI</strain>
    </source>
</reference>
<dbReference type="Proteomes" id="UP000006556">
    <property type="component" value="Chromosome"/>
</dbReference>
<dbReference type="EMBL" id="AP009389">
    <property type="protein sequence ID" value="BAF59593.1"/>
    <property type="molecule type" value="Genomic_DNA"/>
</dbReference>
<accession>A5D2F1</accession>
<dbReference type="Pfam" id="PF02754">
    <property type="entry name" value="CCG"/>
    <property type="match status" value="2"/>
</dbReference>
<dbReference type="InterPro" id="IPR004017">
    <property type="entry name" value="Cys_rich_dom"/>
</dbReference>